<accession>A0A402AZF1</accession>
<proteinExistence type="predicted"/>
<comment type="caution">
    <text evidence="1">The sequence shown here is derived from an EMBL/GenBank/DDBJ whole genome shotgun (WGS) entry which is preliminary data.</text>
</comment>
<protein>
    <submittedName>
        <fullName evidence="1">Uncharacterized protein</fullName>
    </submittedName>
</protein>
<sequence length="92" mass="10614">MRAQLRNDMRDLHNPQKSDVRREKKTLPIFYSKSVHEDMGEKGLQSRLLYIDTALSALLSSLLQDLELSQQVKFIELRKMLGLSLPSNDEAN</sequence>
<keyword evidence="2" id="KW-1185">Reference proteome</keyword>
<dbReference type="Proteomes" id="UP000287188">
    <property type="component" value="Unassembled WGS sequence"/>
</dbReference>
<dbReference type="EMBL" id="BIFS01000002">
    <property type="protein sequence ID" value="GCE24447.1"/>
    <property type="molecule type" value="Genomic_DNA"/>
</dbReference>
<evidence type="ECO:0000313" key="1">
    <source>
        <dbReference type="EMBL" id="GCE24447.1"/>
    </source>
</evidence>
<reference evidence="2" key="1">
    <citation type="submission" date="2018-12" db="EMBL/GenBank/DDBJ databases">
        <title>Tengunoibacter tsumagoiensis gen. nov., sp. nov., Dictyobacter kobayashii sp. nov., D. alpinus sp. nov., and D. joshuensis sp. nov. and description of Dictyobacteraceae fam. nov. within the order Ktedonobacterales isolated from Tengu-no-mugimeshi.</title>
        <authorList>
            <person name="Wang C.M."/>
            <person name="Zheng Y."/>
            <person name="Sakai Y."/>
            <person name="Toyoda A."/>
            <person name="Minakuchi Y."/>
            <person name="Abe K."/>
            <person name="Yokota A."/>
            <person name="Yabe S."/>
        </authorList>
    </citation>
    <scope>NUCLEOTIDE SEQUENCE [LARGE SCALE GENOMIC DNA]</scope>
    <source>
        <strain evidence="2">Uno11</strain>
    </source>
</reference>
<name>A0A402AZF1_9CHLR</name>
<evidence type="ECO:0000313" key="2">
    <source>
        <dbReference type="Proteomes" id="UP000287188"/>
    </source>
</evidence>
<organism evidence="1 2">
    <name type="scientific">Dictyobacter kobayashii</name>
    <dbReference type="NCBI Taxonomy" id="2014872"/>
    <lineage>
        <taxon>Bacteria</taxon>
        <taxon>Bacillati</taxon>
        <taxon>Chloroflexota</taxon>
        <taxon>Ktedonobacteria</taxon>
        <taxon>Ktedonobacterales</taxon>
        <taxon>Dictyobacteraceae</taxon>
        <taxon>Dictyobacter</taxon>
    </lineage>
</organism>
<dbReference type="AlphaFoldDB" id="A0A402AZF1"/>
<gene>
    <name evidence="1" type="ORF">KDK_82470</name>
</gene>